<comment type="caution">
    <text evidence="1">The sequence shown here is derived from an EMBL/GenBank/DDBJ whole genome shotgun (WGS) entry which is preliminary data.</text>
</comment>
<dbReference type="GO" id="GO:0005576">
    <property type="term" value="C:extracellular region"/>
    <property type="evidence" value="ECO:0007669"/>
    <property type="project" value="InterPro"/>
</dbReference>
<dbReference type="AlphaFoldDB" id="A0A8J1TWL0"/>
<dbReference type="EMBL" id="CAIIXF020000010">
    <property type="protein sequence ID" value="CAH1796435.1"/>
    <property type="molecule type" value="Genomic_DNA"/>
</dbReference>
<dbReference type="Pfam" id="PF01607">
    <property type="entry name" value="CBM_14"/>
    <property type="match status" value="1"/>
</dbReference>
<protein>
    <submittedName>
        <fullName evidence="1">Uncharacterized protein</fullName>
    </submittedName>
</protein>
<reference evidence="1" key="1">
    <citation type="submission" date="2022-03" db="EMBL/GenBank/DDBJ databases">
        <authorList>
            <person name="Martin C."/>
        </authorList>
    </citation>
    <scope>NUCLEOTIDE SEQUENCE</scope>
</reference>
<dbReference type="InterPro" id="IPR003609">
    <property type="entry name" value="Pan_app"/>
</dbReference>
<dbReference type="SUPFAM" id="SSF57414">
    <property type="entry name" value="Hairpin loop containing domain-like"/>
    <property type="match status" value="1"/>
</dbReference>
<accession>A0A8J1TWL0</accession>
<dbReference type="InterPro" id="IPR036508">
    <property type="entry name" value="Chitin-bd_dom_sf"/>
</dbReference>
<dbReference type="Pfam" id="PF00024">
    <property type="entry name" value="PAN_1"/>
    <property type="match status" value="1"/>
</dbReference>
<dbReference type="SMART" id="SM00494">
    <property type="entry name" value="ChtBD2"/>
    <property type="match status" value="1"/>
</dbReference>
<dbReference type="Gene3D" id="2.170.140.10">
    <property type="entry name" value="Chitin binding domain"/>
    <property type="match status" value="1"/>
</dbReference>
<proteinExistence type="predicted"/>
<name>A0A8J1TWL0_OWEFU</name>
<sequence length="175" mass="19585">MDYWGTKKRQIIAFVVCIAAINKVVYAVFVCDGMGYIPDNKDRSCRRFYFCDVGDVNQEVSVQTCVVGERFNSASSACTAKDTVICPTDGPVSDNFYVRVYQNMDQRFNGTTIGDILHTKSKIECSAHCLSTINCKGFNYKYIKSAQGHECELLKDKSTSIGDLTQSTGYVHYEV</sequence>
<gene>
    <name evidence="1" type="ORF">OFUS_LOCUS20843</name>
</gene>
<dbReference type="GO" id="GO:0008061">
    <property type="term" value="F:chitin binding"/>
    <property type="evidence" value="ECO:0007669"/>
    <property type="project" value="InterPro"/>
</dbReference>
<dbReference type="Proteomes" id="UP000749559">
    <property type="component" value="Unassembled WGS sequence"/>
</dbReference>
<dbReference type="PROSITE" id="PS50948">
    <property type="entry name" value="PAN"/>
    <property type="match status" value="1"/>
</dbReference>
<evidence type="ECO:0000313" key="2">
    <source>
        <dbReference type="Proteomes" id="UP000749559"/>
    </source>
</evidence>
<dbReference type="SUPFAM" id="SSF57625">
    <property type="entry name" value="Invertebrate chitin-binding proteins"/>
    <property type="match status" value="1"/>
</dbReference>
<dbReference type="Gene3D" id="3.50.4.10">
    <property type="entry name" value="Hepatocyte Growth Factor"/>
    <property type="match status" value="1"/>
</dbReference>
<dbReference type="InterPro" id="IPR002557">
    <property type="entry name" value="Chitin-bd_dom"/>
</dbReference>
<organism evidence="1 2">
    <name type="scientific">Owenia fusiformis</name>
    <name type="common">Polychaete worm</name>
    <dbReference type="NCBI Taxonomy" id="6347"/>
    <lineage>
        <taxon>Eukaryota</taxon>
        <taxon>Metazoa</taxon>
        <taxon>Spiralia</taxon>
        <taxon>Lophotrochozoa</taxon>
        <taxon>Annelida</taxon>
        <taxon>Polychaeta</taxon>
        <taxon>Sedentaria</taxon>
        <taxon>Canalipalpata</taxon>
        <taxon>Sabellida</taxon>
        <taxon>Oweniida</taxon>
        <taxon>Oweniidae</taxon>
        <taxon>Owenia</taxon>
    </lineage>
</organism>
<evidence type="ECO:0000313" key="1">
    <source>
        <dbReference type="EMBL" id="CAH1796435.1"/>
    </source>
</evidence>
<keyword evidence="2" id="KW-1185">Reference proteome</keyword>
<dbReference type="PROSITE" id="PS50940">
    <property type="entry name" value="CHIT_BIND_II"/>
    <property type="match status" value="1"/>
</dbReference>